<evidence type="ECO:0000313" key="2">
    <source>
        <dbReference type="EMBL" id="XAE41877.1"/>
    </source>
</evidence>
<dbReference type="EMBL" id="CP152276">
    <property type="protein sequence ID" value="XAE41877.1"/>
    <property type="molecule type" value="Genomic_DNA"/>
</dbReference>
<evidence type="ECO:0000313" key="3">
    <source>
        <dbReference type="Proteomes" id="UP001449795"/>
    </source>
</evidence>
<gene>
    <name evidence="2" type="ORF">AAC691_16585</name>
</gene>
<keyword evidence="3" id="KW-1185">Reference proteome</keyword>
<name>A0ABZ3D2S1_9PROT</name>
<organism evidence="2 3">
    <name type="scientific">Nguyenibacter vanlangensis</name>
    <dbReference type="NCBI Taxonomy" id="1216886"/>
    <lineage>
        <taxon>Bacteria</taxon>
        <taxon>Pseudomonadati</taxon>
        <taxon>Pseudomonadota</taxon>
        <taxon>Alphaproteobacteria</taxon>
        <taxon>Acetobacterales</taxon>
        <taxon>Acetobacteraceae</taxon>
        <taxon>Nguyenibacter</taxon>
    </lineage>
</organism>
<dbReference type="Proteomes" id="UP001449795">
    <property type="component" value="Chromosome"/>
</dbReference>
<feature type="domain" description="FAD/NAD(P)-binding" evidence="1">
    <location>
        <begin position="11"/>
        <end position="262"/>
    </location>
</feature>
<accession>A0ABZ3D2S1</accession>
<sequence length="473" mass="50117">MPDFLYEERRFQLVIVGGGPAGIAPLLAAHHAGQLDDLLSAGVAIVERSGALGAGTIGHYAINSDSSGATFVDCLRSPVPTPLTALYDHPLAKSLAAAGDGAVPLRDAGRFLALVGAALEAMIRDYAGCAVLTCHTACHVRRDRDGWRVTVRDEHGNQRALHARNVVLATGGHQPEERLAAERVGGATLVDLCGDRLVQSGDVLGLGGLQRMADRLSGLDDPRVAVVGGSTSAAAVCHALLNRMPTVRFKAGGVTLLHRRPLRIYYPDAQSALAEGYTEFDEEDICGISGKVFRFAGFRLDSRELIMQARGIGGRAPEPRLALHCLRRSANPQTLDSQPLDSQTLDPQALGILNRADIVVAAVGYRPRALPVMDMDGTPIRLLSQTGPQQPLVDGQCRVLDGAGTALPNLFGIGLSAGFVPRGALGGEPSFRGQANGLWLWQKDVGGLIVDAVRRPPKPASRQPLQENVDAWS</sequence>
<dbReference type="PRINTS" id="PR00368">
    <property type="entry name" value="FADPNR"/>
</dbReference>
<dbReference type="InterPro" id="IPR023753">
    <property type="entry name" value="FAD/NAD-binding_dom"/>
</dbReference>
<dbReference type="Gene3D" id="3.50.50.60">
    <property type="entry name" value="FAD/NAD(P)-binding domain"/>
    <property type="match status" value="1"/>
</dbReference>
<proteinExistence type="predicted"/>
<dbReference type="InterPro" id="IPR036188">
    <property type="entry name" value="FAD/NAD-bd_sf"/>
</dbReference>
<evidence type="ECO:0000259" key="1">
    <source>
        <dbReference type="Pfam" id="PF07992"/>
    </source>
</evidence>
<dbReference type="SUPFAM" id="SSF51905">
    <property type="entry name" value="FAD/NAD(P)-binding domain"/>
    <property type="match status" value="1"/>
</dbReference>
<dbReference type="Pfam" id="PF07992">
    <property type="entry name" value="Pyr_redox_2"/>
    <property type="match status" value="1"/>
</dbReference>
<protein>
    <submittedName>
        <fullName evidence="2">FAD-dependent oxidoreductase</fullName>
    </submittedName>
</protein>
<reference evidence="2 3" key="1">
    <citation type="submission" date="2024-04" db="EMBL/GenBank/DDBJ databases">
        <title>Complete genome sequence of Nguyenibacter vanlangesis HBCM-1154, a strain capable of nitrogen fixation, IAA production, and phosphorus solubilization isolated from sugarcane soil.</title>
        <authorList>
            <person name="MY HANH P."/>
        </authorList>
    </citation>
    <scope>NUCLEOTIDE SEQUENCE [LARGE SCALE GENOMIC DNA]</scope>
    <source>
        <strain evidence="2 3">HBCM 1154</strain>
    </source>
</reference>
<dbReference type="RefSeq" id="WP_342627707.1">
    <property type="nucleotide sequence ID" value="NZ_CP152276.1"/>
</dbReference>